<evidence type="ECO:0000256" key="1">
    <source>
        <dbReference type="ARBA" id="ARBA00023125"/>
    </source>
</evidence>
<gene>
    <name evidence="3" type="ORF">HL667_21210</name>
</gene>
<evidence type="ECO:0000313" key="3">
    <source>
        <dbReference type="EMBL" id="NPU67536.1"/>
    </source>
</evidence>
<dbReference type="Gene3D" id="1.10.150.130">
    <property type="match status" value="1"/>
</dbReference>
<accession>A0ABX2CH46</accession>
<evidence type="ECO:0000256" key="2">
    <source>
        <dbReference type="SAM" id="MobiDB-lite"/>
    </source>
</evidence>
<sequence length="159" mass="17425">MTNPVLAALAAARGQRAPLFARWCERERETFLPASPAAVARFARDHAGLGVEKLWEAVLDVSRAHVALGFADPTAAAPVALAVDEIANLPPPRSWPDPWKARFKALPHDLKTFIAGHESMRERSLRRTQHALAHANRSLAHLQSARSATTEVEIDETES</sequence>
<reference evidence="3" key="1">
    <citation type="submission" date="2020-05" db="EMBL/GenBank/DDBJ databases">
        <title>Nod-independent and nitrogen-fixing Bradyrhizobium aeschynomene sp. nov. isolated from nodules of Aeschynomene indica.</title>
        <authorList>
            <person name="Zhang Z."/>
        </authorList>
    </citation>
    <scope>NUCLEOTIDE SEQUENCE</scope>
    <source>
        <strain evidence="3">83012</strain>
    </source>
</reference>
<comment type="caution">
    <text evidence="3">The sequence shown here is derived from an EMBL/GenBank/DDBJ whole genome shotgun (WGS) entry which is preliminary data.</text>
</comment>
<evidence type="ECO:0000313" key="4">
    <source>
        <dbReference type="Proteomes" id="UP000886476"/>
    </source>
</evidence>
<dbReference type="Proteomes" id="UP000886476">
    <property type="component" value="Unassembled WGS sequence"/>
</dbReference>
<dbReference type="SUPFAM" id="SSF47823">
    <property type="entry name" value="lambda integrase-like, N-terminal domain"/>
    <property type="match status" value="1"/>
</dbReference>
<dbReference type="InterPro" id="IPR010998">
    <property type="entry name" value="Integrase_recombinase_N"/>
</dbReference>
<organism evidence="3 4">
    <name type="scientific">Bradyrhizobium aeschynomenes</name>
    <dbReference type="NCBI Taxonomy" id="2734909"/>
    <lineage>
        <taxon>Bacteria</taxon>
        <taxon>Pseudomonadati</taxon>
        <taxon>Pseudomonadota</taxon>
        <taxon>Alphaproteobacteria</taxon>
        <taxon>Hyphomicrobiales</taxon>
        <taxon>Nitrobacteraceae</taxon>
        <taxon>Bradyrhizobium</taxon>
    </lineage>
</organism>
<keyword evidence="1" id="KW-0238">DNA-binding</keyword>
<name>A0ABX2CH46_9BRAD</name>
<keyword evidence="4" id="KW-1185">Reference proteome</keyword>
<proteinExistence type="predicted"/>
<protein>
    <submittedName>
        <fullName evidence="3">Uncharacterized protein</fullName>
    </submittedName>
</protein>
<dbReference type="EMBL" id="JABFDN010000007">
    <property type="protein sequence ID" value="NPU67536.1"/>
    <property type="molecule type" value="Genomic_DNA"/>
</dbReference>
<feature type="region of interest" description="Disordered" evidence="2">
    <location>
        <begin position="138"/>
        <end position="159"/>
    </location>
</feature>